<proteinExistence type="predicted"/>
<reference evidence="1 2" key="1">
    <citation type="journal article" date="2015" name="Genome Announc.">
        <title>Expanding the biotechnology potential of lactobacilli through comparative genomics of 213 strains and associated genera.</title>
        <authorList>
            <person name="Sun Z."/>
            <person name="Harris H.M."/>
            <person name="McCann A."/>
            <person name="Guo C."/>
            <person name="Argimon S."/>
            <person name="Zhang W."/>
            <person name="Yang X."/>
            <person name="Jeffery I.B."/>
            <person name="Cooney J.C."/>
            <person name="Kagawa T.F."/>
            <person name="Liu W."/>
            <person name="Song Y."/>
            <person name="Salvetti E."/>
            <person name="Wrobel A."/>
            <person name="Rasinkangas P."/>
            <person name="Parkhill J."/>
            <person name="Rea M.C."/>
            <person name="O'Sullivan O."/>
            <person name="Ritari J."/>
            <person name="Douillard F.P."/>
            <person name="Paul Ross R."/>
            <person name="Yang R."/>
            <person name="Briner A.E."/>
            <person name="Felis G.E."/>
            <person name="de Vos W.M."/>
            <person name="Barrangou R."/>
            <person name="Klaenhammer T.R."/>
            <person name="Caufield P.W."/>
            <person name="Cui Y."/>
            <person name="Zhang H."/>
            <person name="O'Toole P.W."/>
        </authorList>
    </citation>
    <scope>NUCLEOTIDE SEQUENCE [LARGE SCALE GENOMIC DNA]</scope>
    <source>
        <strain evidence="1 2">DSM 13343</strain>
    </source>
</reference>
<gene>
    <name evidence="1" type="ORF">FD01_GL001889</name>
</gene>
<evidence type="ECO:0008006" key="3">
    <source>
        <dbReference type="Google" id="ProtNLM"/>
    </source>
</evidence>
<dbReference type="PATRIC" id="fig|1423769.4.peg.2029"/>
<comment type="caution">
    <text evidence="1">The sequence shown here is derived from an EMBL/GenBank/DDBJ whole genome shotgun (WGS) entry which is preliminary data.</text>
</comment>
<evidence type="ECO:0000313" key="1">
    <source>
        <dbReference type="EMBL" id="KRL42568.1"/>
    </source>
</evidence>
<dbReference type="RefSeq" id="WP_054717066.1">
    <property type="nucleotide sequence ID" value="NZ_AZEU01000226.1"/>
</dbReference>
<dbReference type="OrthoDB" id="2194275at2"/>
<name>A0A0R1QNZ7_9LACO</name>
<dbReference type="AlphaFoldDB" id="A0A0R1QNZ7"/>
<sequence length="197" mass="23054">MTDKAKLYAVKNDEGEWMSLDGTKMGIWYSNNPTLFKDKSYAEAQSMGRKAHVVTLVEEQKVNLPREVGEELDDYQAEDIDLLDYLHDVIDSEELRVTRVWMLHDREHRIGILADAYRYGWEAEPEAKWYVKAPESWGFNGYYFCKHINGQVFPENPNPAAFDSDWTQFTRAELKKYHFDSDIFTLVPVEADKEVSR</sequence>
<keyword evidence="2" id="KW-1185">Reference proteome</keyword>
<dbReference type="EMBL" id="AZEU01000226">
    <property type="protein sequence ID" value="KRL42568.1"/>
    <property type="molecule type" value="Genomic_DNA"/>
</dbReference>
<accession>A0A0R1QNZ7</accession>
<organism evidence="1 2">
    <name type="scientific">Lacticaseibacillus manihotivorans DSM 13343 = JCM 12514</name>
    <dbReference type="NCBI Taxonomy" id="1423769"/>
    <lineage>
        <taxon>Bacteria</taxon>
        <taxon>Bacillati</taxon>
        <taxon>Bacillota</taxon>
        <taxon>Bacilli</taxon>
        <taxon>Lactobacillales</taxon>
        <taxon>Lactobacillaceae</taxon>
        <taxon>Lacticaseibacillus</taxon>
    </lineage>
</organism>
<evidence type="ECO:0000313" key="2">
    <source>
        <dbReference type="Proteomes" id="UP000051790"/>
    </source>
</evidence>
<protein>
    <recommendedName>
        <fullName evidence="3">DUF1642 domain-containing protein</fullName>
    </recommendedName>
</protein>
<dbReference type="Proteomes" id="UP000051790">
    <property type="component" value="Unassembled WGS sequence"/>
</dbReference>